<reference evidence="11 12" key="1">
    <citation type="journal article" date="2013" name="PLoS Genet.">
        <title>Distinctive expansion of potential virulence genes in the genome of the oomycete fish pathogen Saprolegnia parasitica.</title>
        <authorList>
            <person name="Jiang R.H."/>
            <person name="de Bruijn I."/>
            <person name="Haas B.J."/>
            <person name="Belmonte R."/>
            <person name="Lobach L."/>
            <person name="Christie J."/>
            <person name="van den Ackerveken G."/>
            <person name="Bottin A."/>
            <person name="Bulone V."/>
            <person name="Diaz-Moreno S.M."/>
            <person name="Dumas B."/>
            <person name="Fan L."/>
            <person name="Gaulin E."/>
            <person name="Govers F."/>
            <person name="Grenville-Briggs L.J."/>
            <person name="Horner N.R."/>
            <person name="Levin J.Z."/>
            <person name="Mammella M."/>
            <person name="Meijer H.J."/>
            <person name="Morris P."/>
            <person name="Nusbaum C."/>
            <person name="Oome S."/>
            <person name="Phillips A.J."/>
            <person name="van Rooyen D."/>
            <person name="Rzeszutek E."/>
            <person name="Saraiva M."/>
            <person name="Secombes C.J."/>
            <person name="Seidl M.F."/>
            <person name="Snel B."/>
            <person name="Stassen J.H."/>
            <person name="Sykes S."/>
            <person name="Tripathy S."/>
            <person name="van den Berg H."/>
            <person name="Vega-Arreguin J.C."/>
            <person name="Wawra S."/>
            <person name="Young S.K."/>
            <person name="Zeng Q."/>
            <person name="Dieguez-Uribeondo J."/>
            <person name="Russ C."/>
            <person name="Tyler B.M."/>
            <person name="van West P."/>
        </authorList>
    </citation>
    <scope>NUCLEOTIDE SEQUENCE [LARGE SCALE GENOMIC DNA]</scope>
    <source>
        <strain evidence="11 12">CBS 223.65</strain>
    </source>
</reference>
<feature type="domain" description="PH" evidence="8">
    <location>
        <begin position="1117"/>
        <end position="1236"/>
    </location>
</feature>
<dbReference type="STRING" id="695850.A0A067CM01"/>
<dbReference type="SUPFAM" id="SSF57903">
    <property type="entry name" value="FYVE/PHD zinc finger"/>
    <property type="match status" value="1"/>
</dbReference>
<dbReference type="OMA" id="NLMENMH"/>
<evidence type="ECO:0000259" key="8">
    <source>
        <dbReference type="PROSITE" id="PS50003"/>
    </source>
</evidence>
<evidence type="ECO:0000256" key="7">
    <source>
        <dbReference type="SAM" id="MobiDB-lite"/>
    </source>
</evidence>
<dbReference type="Gene3D" id="3.30.70.1230">
    <property type="entry name" value="Nucleotide cyclase"/>
    <property type="match status" value="2"/>
</dbReference>
<keyword evidence="12" id="KW-1185">Reference proteome</keyword>
<dbReference type="PROSITE" id="PS50003">
    <property type="entry name" value="PH_DOMAIN"/>
    <property type="match status" value="1"/>
</dbReference>
<keyword evidence="1" id="KW-0479">Metal-binding</keyword>
<dbReference type="InterPro" id="IPR011993">
    <property type="entry name" value="PH-like_dom_sf"/>
</dbReference>
<dbReference type="InterPro" id="IPR017455">
    <property type="entry name" value="Znf_FYVE-rel"/>
</dbReference>
<dbReference type="SUPFAM" id="SSF50729">
    <property type="entry name" value="PH domain-like"/>
    <property type="match status" value="1"/>
</dbReference>
<dbReference type="InterPro" id="IPR013083">
    <property type="entry name" value="Znf_RING/FYVE/PHD"/>
</dbReference>
<dbReference type="Pfam" id="PF00211">
    <property type="entry name" value="Guanylate_cyc"/>
    <property type="match status" value="2"/>
</dbReference>
<dbReference type="Gene3D" id="2.30.29.30">
    <property type="entry name" value="Pleckstrin-homology domain (PH domain)/Phosphotyrosine-binding domain (PTB)"/>
    <property type="match status" value="1"/>
</dbReference>
<dbReference type="KEGG" id="spar:SPRG_19790"/>
<dbReference type="GO" id="GO:0005524">
    <property type="term" value="F:ATP binding"/>
    <property type="evidence" value="ECO:0007669"/>
    <property type="project" value="UniProtKB-KW"/>
</dbReference>
<evidence type="ECO:0000259" key="9">
    <source>
        <dbReference type="PROSITE" id="PS50125"/>
    </source>
</evidence>
<organism evidence="11 12">
    <name type="scientific">Saprolegnia parasitica (strain CBS 223.65)</name>
    <dbReference type="NCBI Taxonomy" id="695850"/>
    <lineage>
        <taxon>Eukaryota</taxon>
        <taxon>Sar</taxon>
        <taxon>Stramenopiles</taxon>
        <taxon>Oomycota</taxon>
        <taxon>Saprolegniomycetes</taxon>
        <taxon>Saprolegniales</taxon>
        <taxon>Saprolegniaceae</taxon>
        <taxon>Saprolegnia</taxon>
    </lineage>
</organism>
<protein>
    <recommendedName>
        <fullName evidence="13">Adenylate cyclase</fullName>
    </recommendedName>
</protein>
<dbReference type="Proteomes" id="UP000030745">
    <property type="component" value="Unassembled WGS sequence"/>
</dbReference>
<dbReference type="VEuPathDB" id="FungiDB:SPRG_19790"/>
<feature type="domain" description="Guanylate cyclase" evidence="9">
    <location>
        <begin position="267"/>
        <end position="395"/>
    </location>
</feature>
<feature type="region of interest" description="Disordered" evidence="7">
    <location>
        <begin position="627"/>
        <end position="647"/>
    </location>
</feature>
<dbReference type="PANTHER" id="PTHR16305:SF28">
    <property type="entry name" value="GUANYLATE CYCLASE DOMAIN-CONTAINING PROTEIN"/>
    <property type="match status" value="1"/>
</dbReference>
<dbReference type="AlphaFoldDB" id="A0A067CM01"/>
<dbReference type="GO" id="GO:0009190">
    <property type="term" value="P:cyclic nucleotide biosynthetic process"/>
    <property type="evidence" value="ECO:0007669"/>
    <property type="project" value="InterPro"/>
</dbReference>
<dbReference type="PROSITE" id="PS50178">
    <property type="entry name" value="ZF_FYVE"/>
    <property type="match status" value="1"/>
</dbReference>
<dbReference type="CDD" id="cd07302">
    <property type="entry name" value="CHD"/>
    <property type="match status" value="2"/>
</dbReference>
<dbReference type="InterPro" id="IPR001849">
    <property type="entry name" value="PH_domain"/>
</dbReference>
<evidence type="ECO:0000256" key="2">
    <source>
        <dbReference type="ARBA" id="ARBA00022741"/>
    </source>
</evidence>
<keyword evidence="5" id="KW-0067">ATP-binding</keyword>
<feature type="domain" description="Guanylate cyclase" evidence="9">
    <location>
        <begin position="37"/>
        <end position="164"/>
    </location>
</feature>
<dbReference type="InterPro" id="IPR001054">
    <property type="entry name" value="A/G_cyclase"/>
</dbReference>
<keyword evidence="3 6" id="KW-0863">Zinc-finger</keyword>
<accession>A0A067CM01</accession>
<dbReference type="GO" id="GO:0008270">
    <property type="term" value="F:zinc ion binding"/>
    <property type="evidence" value="ECO:0007669"/>
    <property type="project" value="UniProtKB-KW"/>
</dbReference>
<dbReference type="RefSeq" id="XP_012199043.1">
    <property type="nucleotide sequence ID" value="XM_012343653.1"/>
</dbReference>
<proteinExistence type="predicted"/>
<dbReference type="GeneID" id="24141071"/>
<dbReference type="PANTHER" id="PTHR16305">
    <property type="entry name" value="TESTICULAR SOLUBLE ADENYLYL CYCLASE"/>
    <property type="match status" value="1"/>
</dbReference>
<keyword evidence="4" id="KW-0862">Zinc</keyword>
<dbReference type="Pfam" id="PF00169">
    <property type="entry name" value="PH"/>
    <property type="match status" value="1"/>
</dbReference>
<evidence type="ECO:0000256" key="4">
    <source>
        <dbReference type="ARBA" id="ARBA00022833"/>
    </source>
</evidence>
<evidence type="ECO:0008006" key="13">
    <source>
        <dbReference type="Google" id="ProtNLM"/>
    </source>
</evidence>
<evidence type="ECO:0000256" key="6">
    <source>
        <dbReference type="PROSITE-ProRule" id="PRU00091"/>
    </source>
</evidence>
<evidence type="ECO:0000313" key="12">
    <source>
        <dbReference type="Proteomes" id="UP000030745"/>
    </source>
</evidence>
<dbReference type="InterPro" id="IPR011011">
    <property type="entry name" value="Znf_FYVE_PHD"/>
</dbReference>
<keyword evidence="2" id="KW-0547">Nucleotide-binding</keyword>
<dbReference type="InterPro" id="IPR029787">
    <property type="entry name" value="Nucleotide_cyclase"/>
</dbReference>
<name>A0A067CM01_SAPPC</name>
<dbReference type="InterPro" id="IPR000306">
    <property type="entry name" value="Znf_FYVE"/>
</dbReference>
<evidence type="ECO:0000259" key="10">
    <source>
        <dbReference type="PROSITE" id="PS50178"/>
    </source>
</evidence>
<dbReference type="SUPFAM" id="SSF55073">
    <property type="entry name" value="Nucleotide cyclase"/>
    <property type="match status" value="2"/>
</dbReference>
<dbReference type="GO" id="GO:0035556">
    <property type="term" value="P:intracellular signal transduction"/>
    <property type="evidence" value="ECO:0007669"/>
    <property type="project" value="InterPro"/>
</dbReference>
<sequence length="1247" mass="137250">MSLNNRVAAYLPAIVRRYLETRDERLPVPATHSLKVVSMFADVAGFTAMTESLAVRGGPVGAESLSKHLNAYFQQLVRFITGAGGDVFKFAGDALIVLWPENKEDTIESLVRRCIQCALGIQEKLHQAKLAPDVELSIKIGIGVGRATVVHLGGESDGATPRMEYVGVGPALVQAFTAEHHALAGDVIVSPECWAMVAPNFTGRDLPDGFCKVQSVVHPVKVCSRRTSITRDDVQLQLHMRQYVSRAVWPYIVADEETWASELREVTVLFINLGFQEADLSQMHDTASVHALHTAFAAVQRCIFSYEGTVNKFLVDDKGSTVIAVFGLPPVSHENDAVRGILAALAIRAALAPLGLKASVGITSGTAFCGLAGHHGNRREYTVLGDIVNLAARLMQKVKLEHGDSSVITDDKTRACAEDVLHFEKAPEIFVKGKHDRIPIHRPYMRMSLMSHIVAARRPVHASAAVTPLHVMQDMYKCQLQYAQRRLSRLADDIRPSIPESPSAMAIQAQLLAKIGQLSPVAVAGALLVEGDIGLGKSRLVRSTLSLLPPEANVVVVFATASPFLADKPYAVFADILTKCLPPETDMQTFIAHVVAEGMAPNRTLLRHLHELNAVLDVAFPVPVESCSNNNSDDDDDDETENNHETAKKGHVDLPSFFSTLFTNDVSSPETTLTLCEDEESAWEPVALDMAGCLLLTALHAISRRRGLVLCLDNAMYMDERSWILSIALAKYFTNCVVVAISRPPSLAVTQRTASGAFRQQLRALKALPSTTTCVLERMSPAQTESLAKHILSIQTLDPELATLLVGRAQGNPLFLHEILKEMQAHKSLQIQANDASCSPIAQVAYGEKKDADRCFECHDALGAHKDKFRCKHCGFVFCARCTPKACYKKLQGSGTDQHVRHCRSCYALTRTRRPSMERSVSASSVGGSSDKKPRKLMLSKVFSSSSSAKENATTLPLKYRLALTPPRTIKAVLTTLLDQLTVPQCLLLKTASIIGQDFDLRTLRAIYPIKDDAFVRDVDELERLAMLRPVDVFIGGLSPSSNRSHTAKYEFCHGFMADVLRSLLLSPQLDKLHLKLVEYREAQHKLVRHQYFEKVQAHSRSQSEATVVLDGRGSNMRLHAGLVQVKKTSSRLRALHLGATEWKKRMALLHTNRLLLQSEPNLSGRYTTIELAGARVTEGDGGKYASFHIDVREWSRNSTSPSSSSEVQPPRTFTFGVMSEAEMKHWVYMLRFAIESLEDEDGATQR</sequence>
<dbReference type="GO" id="GO:0005737">
    <property type="term" value="C:cytoplasm"/>
    <property type="evidence" value="ECO:0007669"/>
    <property type="project" value="TreeGrafter"/>
</dbReference>
<evidence type="ECO:0000313" key="11">
    <source>
        <dbReference type="EMBL" id="KDO30235.1"/>
    </source>
</evidence>
<gene>
    <name evidence="11" type="ORF">SPRG_19790</name>
</gene>
<dbReference type="SMART" id="SM00233">
    <property type="entry name" value="PH"/>
    <property type="match status" value="1"/>
</dbReference>
<evidence type="ECO:0000256" key="1">
    <source>
        <dbReference type="ARBA" id="ARBA00022723"/>
    </source>
</evidence>
<dbReference type="EMBL" id="KK583202">
    <property type="protein sequence ID" value="KDO30235.1"/>
    <property type="molecule type" value="Genomic_DNA"/>
</dbReference>
<dbReference type="Pfam" id="PF01363">
    <property type="entry name" value="FYVE"/>
    <property type="match status" value="1"/>
</dbReference>
<dbReference type="OrthoDB" id="194468at2759"/>
<dbReference type="Gene3D" id="3.30.40.10">
    <property type="entry name" value="Zinc/RING finger domain, C3HC4 (zinc finger)"/>
    <property type="match status" value="1"/>
</dbReference>
<dbReference type="PROSITE" id="PS50125">
    <property type="entry name" value="GUANYLATE_CYCLASE_2"/>
    <property type="match status" value="2"/>
</dbReference>
<dbReference type="SMART" id="SM00044">
    <property type="entry name" value="CYCc"/>
    <property type="match status" value="1"/>
</dbReference>
<evidence type="ECO:0000256" key="3">
    <source>
        <dbReference type="ARBA" id="ARBA00022771"/>
    </source>
</evidence>
<evidence type="ECO:0000256" key="5">
    <source>
        <dbReference type="ARBA" id="ARBA00022840"/>
    </source>
</evidence>
<feature type="domain" description="FYVE-type" evidence="10">
    <location>
        <begin position="849"/>
        <end position="911"/>
    </location>
</feature>
<dbReference type="GO" id="GO:0004016">
    <property type="term" value="F:adenylate cyclase activity"/>
    <property type="evidence" value="ECO:0007669"/>
    <property type="project" value="TreeGrafter"/>
</dbReference>